<feature type="region of interest" description="Disordered" evidence="1">
    <location>
        <begin position="142"/>
        <end position="517"/>
    </location>
</feature>
<feature type="region of interest" description="Disordered" evidence="1">
    <location>
        <begin position="64"/>
        <end position="103"/>
    </location>
</feature>
<evidence type="ECO:0000313" key="2">
    <source>
        <dbReference type="EMBL" id="KAK2953110.1"/>
    </source>
</evidence>
<comment type="caution">
    <text evidence="2">The sequence shown here is derived from an EMBL/GenBank/DDBJ whole genome shotgun (WGS) entry which is preliminary data.</text>
</comment>
<feature type="region of interest" description="Disordered" evidence="1">
    <location>
        <begin position="1"/>
        <end position="45"/>
    </location>
</feature>
<feature type="compositionally biased region" description="Basic and acidic residues" evidence="1">
    <location>
        <begin position="89"/>
        <end position="103"/>
    </location>
</feature>
<feature type="compositionally biased region" description="Basic and acidic residues" evidence="1">
    <location>
        <begin position="1"/>
        <end position="25"/>
    </location>
</feature>
<sequence>MDEDEHRRNAEKQRKLSEKQKRLSSKESPQSSLTQSQKAKRNPSLGELHLFITSLHERQKFIEQRNNKSTLQQHTLPEQSLSTQPAPSEVEREHEAKAHPVADARFSETMRIVRQTFERSDQYFTPLINQAKLFDAQRELTPQIGTLSSPPHTNTLSTSQASPHSSPPPPLPPSDDLSHPATQSSPDPPPPHTSEQSESPLLDEQDQHPLSRTTSTHTPHSPQASHGLSPSHSESDDESSSQSDTNLSESLRAVFPEHSQHDVFRGVQSSQSEPDLDHSHSSSSHLADTMLQNMHFQETMQMVPYHKTDTAPTIAQTLEESEGSRHDETDTQSHTTDEQERAQSVPMGRHEKSRGRPPVSPLSPLSQPPTRFSSSPPPRSPDNFSPYLESARKARELTRQAKEREESSVQSEQDKERNAKAAERASRLPPARLNVLELVKNSSSPRRTASQRNSIAVPSSVTRRNTHTVITPPKTAKPLRRTISNVTTTDKPNVSPTTQRAEESTQPARGKEAEAAVESVENLERRYMRQMSAILKQKESSRNAPRRKVRAKPKSQPDTNTPDT</sequence>
<dbReference type="EMBL" id="JARBJD010000095">
    <property type="protein sequence ID" value="KAK2953110.1"/>
    <property type="molecule type" value="Genomic_DNA"/>
</dbReference>
<feature type="compositionally biased region" description="Polar residues" evidence="1">
    <location>
        <begin position="67"/>
        <end position="86"/>
    </location>
</feature>
<feature type="compositionally biased region" description="Polar residues" evidence="1">
    <location>
        <begin position="290"/>
        <end position="300"/>
    </location>
</feature>
<organism evidence="2 3">
    <name type="scientific">Blattamonas nauphoetae</name>
    <dbReference type="NCBI Taxonomy" id="2049346"/>
    <lineage>
        <taxon>Eukaryota</taxon>
        <taxon>Metamonada</taxon>
        <taxon>Preaxostyla</taxon>
        <taxon>Oxymonadida</taxon>
        <taxon>Blattamonas</taxon>
    </lineage>
</organism>
<accession>A0ABQ9XRZ7</accession>
<feature type="compositionally biased region" description="Polar residues" evidence="1">
    <location>
        <begin position="482"/>
        <end position="507"/>
    </location>
</feature>
<feature type="compositionally biased region" description="Low complexity" evidence="1">
    <location>
        <begin position="362"/>
        <end position="374"/>
    </location>
</feature>
<keyword evidence="3" id="KW-1185">Reference proteome</keyword>
<feature type="compositionally biased region" description="Basic and acidic residues" evidence="1">
    <location>
        <begin position="390"/>
        <end position="426"/>
    </location>
</feature>
<evidence type="ECO:0000256" key="1">
    <source>
        <dbReference type="SAM" id="MobiDB-lite"/>
    </source>
</evidence>
<evidence type="ECO:0000313" key="3">
    <source>
        <dbReference type="Proteomes" id="UP001281761"/>
    </source>
</evidence>
<reference evidence="2 3" key="1">
    <citation type="journal article" date="2022" name="bioRxiv">
        <title>Genomics of Preaxostyla Flagellates Illuminates Evolutionary Transitions and the Path Towards Mitochondrial Loss.</title>
        <authorList>
            <person name="Novak L.V.F."/>
            <person name="Treitli S.C."/>
            <person name="Pyrih J."/>
            <person name="Halakuc P."/>
            <person name="Pipaliya S.V."/>
            <person name="Vacek V."/>
            <person name="Brzon O."/>
            <person name="Soukal P."/>
            <person name="Eme L."/>
            <person name="Dacks J.B."/>
            <person name="Karnkowska A."/>
            <person name="Elias M."/>
            <person name="Hampl V."/>
        </authorList>
    </citation>
    <scope>NUCLEOTIDE SEQUENCE [LARGE SCALE GENOMIC DNA]</scope>
    <source>
        <strain evidence="2">NAU3</strain>
        <tissue evidence="2">Gut</tissue>
    </source>
</reference>
<feature type="compositionally biased region" description="Polar residues" evidence="1">
    <location>
        <begin position="26"/>
        <end position="37"/>
    </location>
</feature>
<feature type="compositionally biased region" description="Low complexity" evidence="1">
    <location>
        <begin position="208"/>
        <end position="232"/>
    </location>
</feature>
<gene>
    <name evidence="2" type="ORF">BLNAU_11895</name>
</gene>
<feature type="compositionally biased region" description="Polar residues" evidence="1">
    <location>
        <begin position="440"/>
        <end position="469"/>
    </location>
</feature>
<dbReference type="Proteomes" id="UP001281761">
    <property type="component" value="Unassembled WGS sequence"/>
</dbReference>
<proteinExistence type="predicted"/>
<feature type="compositionally biased region" description="Polar residues" evidence="1">
    <location>
        <begin position="143"/>
        <end position="161"/>
    </location>
</feature>
<name>A0ABQ9XRZ7_9EUKA</name>
<feature type="compositionally biased region" description="Basic residues" evidence="1">
    <location>
        <begin position="544"/>
        <end position="553"/>
    </location>
</feature>
<feature type="compositionally biased region" description="Basic and acidic residues" evidence="1">
    <location>
        <begin position="322"/>
        <end position="341"/>
    </location>
</feature>
<protein>
    <submittedName>
        <fullName evidence="2">Uncharacterized protein</fullName>
    </submittedName>
</protein>
<feature type="region of interest" description="Disordered" evidence="1">
    <location>
        <begin position="530"/>
        <end position="564"/>
    </location>
</feature>